<evidence type="ECO:0000256" key="4">
    <source>
        <dbReference type="ARBA" id="ARBA00022884"/>
    </source>
</evidence>
<protein>
    <submittedName>
        <fullName evidence="7">RsmB/NOP family RNA methyltransferase</fullName>
        <ecNumber evidence="7">2.1.1.-</ecNumber>
    </submittedName>
</protein>
<dbReference type="GO" id="GO:0009383">
    <property type="term" value="F:rRNA (cytosine-C5-)-methyltransferase activity"/>
    <property type="evidence" value="ECO:0007669"/>
    <property type="project" value="TreeGrafter"/>
</dbReference>
<dbReference type="GO" id="GO:0003723">
    <property type="term" value="F:RNA binding"/>
    <property type="evidence" value="ECO:0007669"/>
    <property type="project" value="UniProtKB-UniRule"/>
</dbReference>
<dbReference type="PROSITE" id="PS51686">
    <property type="entry name" value="SAM_MT_RSMB_NOP"/>
    <property type="match status" value="1"/>
</dbReference>
<dbReference type="PRINTS" id="PR02008">
    <property type="entry name" value="RCMTFAMILY"/>
</dbReference>
<dbReference type="Proteomes" id="UP001224775">
    <property type="component" value="Unassembled WGS sequence"/>
</dbReference>
<dbReference type="Gene3D" id="3.40.50.150">
    <property type="entry name" value="Vaccinia Virus protein VP39"/>
    <property type="match status" value="1"/>
</dbReference>
<dbReference type="GO" id="GO:0005730">
    <property type="term" value="C:nucleolus"/>
    <property type="evidence" value="ECO:0007669"/>
    <property type="project" value="TreeGrafter"/>
</dbReference>
<dbReference type="EMBL" id="JATAAI010000008">
    <property type="protein sequence ID" value="KAK1743880.1"/>
    <property type="molecule type" value="Genomic_DNA"/>
</dbReference>
<comment type="caution">
    <text evidence="5">Lacks conserved residue(s) required for the propagation of feature annotation.</text>
</comment>
<evidence type="ECO:0000256" key="2">
    <source>
        <dbReference type="ARBA" id="ARBA00022679"/>
    </source>
</evidence>
<proteinExistence type="inferred from homology"/>
<keyword evidence="8" id="KW-1185">Reference proteome</keyword>
<dbReference type="Pfam" id="PF01189">
    <property type="entry name" value="Methyltr_RsmB-F"/>
    <property type="match status" value="1"/>
</dbReference>
<dbReference type="InterPro" id="IPR023267">
    <property type="entry name" value="RCMT"/>
</dbReference>
<dbReference type="GO" id="GO:0000470">
    <property type="term" value="P:maturation of LSU-rRNA"/>
    <property type="evidence" value="ECO:0007669"/>
    <property type="project" value="TreeGrafter"/>
</dbReference>
<dbReference type="CDD" id="cd02440">
    <property type="entry name" value="AdoMet_MTases"/>
    <property type="match status" value="1"/>
</dbReference>
<evidence type="ECO:0000313" key="8">
    <source>
        <dbReference type="Proteomes" id="UP001224775"/>
    </source>
</evidence>
<keyword evidence="4 5" id="KW-0694">RNA-binding</keyword>
<dbReference type="InterPro" id="IPR049560">
    <property type="entry name" value="MeTrfase_RsmB-F_NOP2_cat"/>
</dbReference>
<sequence length="188" mass="20632">MCAAPGGKTSQLLSAGFEHVTAIEANSRRCHRLKKNLDRLRFDKDKYDVVVKEGQKWSPTTTVDGILVDVPCSATGTGSRRPDVLRRESDISELLDIQELLANHCAEILPAGGIMVYATCSLLKEESEDQVKKLVEKGLVETLPIQPGEVPGFQDVIDENGWMRVIPGVLDGNLRSADGFFAARLIKK</sequence>
<evidence type="ECO:0000313" key="7">
    <source>
        <dbReference type="EMBL" id="KAK1743880.1"/>
    </source>
</evidence>
<evidence type="ECO:0000259" key="6">
    <source>
        <dbReference type="PROSITE" id="PS51686"/>
    </source>
</evidence>
<dbReference type="InterPro" id="IPR029063">
    <property type="entry name" value="SAM-dependent_MTases_sf"/>
</dbReference>
<dbReference type="SUPFAM" id="SSF53335">
    <property type="entry name" value="S-adenosyl-L-methionine-dependent methyltransferases"/>
    <property type="match status" value="1"/>
</dbReference>
<dbReference type="AlphaFoldDB" id="A0AAD9DFH4"/>
<feature type="binding site" evidence="5">
    <location>
        <begin position="2"/>
        <end position="8"/>
    </location>
    <ligand>
        <name>S-adenosyl-L-methionine</name>
        <dbReference type="ChEBI" id="CHEBI:59789"/>
    </ligand>
</feature>
<keyword evidence="3 5" id="KW-0949">S-adenosyl-L-methionine</keyword>
<keyword evidence="1 5" id="KW-0489">Methyltransferase</keyword>
<dbReference type="InterPro" id="IPR001678">
    <property type="entry name" value="MeTrfase_RsmB-F_NOP2_dom"/>
</dbReference>
<gene>
    <name evidence="7" type="ORF">QTG54_005477</name>
</gene>
<evidence type="ECO:0000256" key="5">
    <source>
        <dbReference type="PROSITE-ProRule" id="PRU01023"/>
    </source>
</evidence>
<name>A0AAD9DFH4_9STRA</name>
<dbReference type="PANTHER" id="PTHR22807:SF30">
    <property type="entry name" value="28S RRNA (CYTOSINE(4447)-C(5))-METHYLTRANSFERASE-RELATED"/>
    <property type="match status" value="1"/>
</dbReference>
<evidence type="ECO:0000256" key="1">
    <source>
        <dbReference type="ARBA" id="ARBA00022603"/>
    </source>
</evidence>
<accession>A0AAD9DFH4</accession>
<feature type="domain" description="SAM-dependent MTase RsmB/NOP-type" evidence="6">
    <location>
        <begin position="1"/>
        <end position="188"/>
    </location>
</feature>
<feature type="binding site" evidence="5">
    <location>
        <position position="69"/>
    </location>
    <ligand>
        <name>S-adenosyl-L-methionine</name>
        <dbReference type="ChEBI" id="CHEBI:59789"/>
    </ligand>
</feature>
<evidence type="ECO:0000256" key="3">
    <source>
        <dbReference type="ARBA" id="ARBA00022691"/>
    </source>
</evidence>
<reference evidence="7" key="1">
    <citation type="submission" date="2023-06" db="EMBL/GenBank/DDBJ databases">
        <title>Survivors Of The Sea: Transcriptome response of Skeletonema marinoi to long-term dormancy.</title>
        <authorList>
            <person name="Pinder M.I.M."/>
            <person name="Kourtchenko O."/>
            <person name="Robertson E.K."/>
            <person name="Larsson T."/>
            <person name="Maumus F."/>
            <person name="Osuna-Cruz C.M."/>
            <person name="Vancaester E."/>
            <person name="Stenow R."/>
            <person name="Vandepoele K."/>
            <person name="Ploug H."/>
            <person name="Bruchert V."/>
            <person name="Godhe A."/>
            <person name="Topel M."/>
        </authorList>
    </citation>
    <scope>NUCLEOTIDE SEQUENCE</scope>
    <source>
        <strain evidence="7">R05AC</strain>
    </source>
</reference>
<dbReference type="PANTHER" id="PTHR22807">
    <property type="entry name" value="NOP2 YEAST -RELATED NOL1/NOP2/FMU SUN DOMAIN-CONTAINING"/>
    <property type="match status" value="1"/>
</dbReference>
<feature type="active site" description="Nucleophile" evidence="5">
    <location>
        <position position="120"/>
    </location>
</feature>
<comment type="caution">
    <text evidence="7">The sequence shown here is derived from an EMBL/GenBank/DDBJ whole genome shotgun (WGS) entry which is preliminary data.</text>
</comment>
<keyword evidence="2 5" id="KW-0808">Transferase</keyword>
<feature type="binding site" evidence="5">
    <location>
        <position position="24"/>
    </location>
    <ligand>
        <name>S-adenosyl-L-methionine</name>
        <dbReference type="ChEBI" id="CHEBI:59789"/>
    </ligand>
</feature>
<dbReference type="EC" id="2.1.1.-" evidence="7"/>
<comment type="similarity">
    <text evidence="5">Belongs to the class I-like SAM-binding methyltransferase superfamily. RsmB/NOP family.</text>
</comment>
<organism evidence="7 8">
    <name type="scientific">Skeletonema marinoi</name>
    <dbReference type="NCBI Taxonomy" id="267567"/>
    <lineage>
        <taxon>Eukaryota</taxon>
        <taxon>Sar</taxon>
        <taxon>Stramenopiles</taxon>
        <taxon>Ochrophyta</taxon>
        <taxon>Bacillariophyta</taxon>
        <taxon>Coscinodiscophyceae</taxon>
        <taxon>Thalassiosirophycidae</taxon>
        <taxon>Thalassiosirales</taxon>
        <taxon>Skeletonemataceae</taxon>
        <taxon>Skeletonema</taxon>
        <taxon>Skeletonema marinoi-dohrnii complex</taxon>
    </lineage>
</organism>
<dbReference type="GO" id="GO:0070475">
    <property type="term" value="P:rRNA base methylation"/>
    <property type="evidence" value="ECO:0007669"/>
    <property type="project" value="TreeGrafter"/>
</dbReference>